<organism evidence="2 3">
    <name type="scientific">Mycolicibacterium iranicum</name>
    <name type="common">Mycobacterium iranicum</name>
    <dbReference type="NCBI Taxonomy" id="912594"/>
    <lineage>
        <taxon>Bacteria</taxon>
        <taxon>Bacillati</taxon>
        <taxon>Actinomycetota</taxon>
        <taxon>Actinomycetes</taxon>
        <taxon>Mycobacteriales</taxon>
        <taxon>Mycobacteriaceae</taxon>
        <taxon>Mycolicibacterium</taxon>
    </lineage>
</organism>
<proteinExistence type="predicted"/>
<sequence>MASPNAADTALNIPSDGPHAKFVRYARAVAKDHQPLFPMTPATRPLVVGLDLRTLGPQPSDYEDLVHVLRRDVVTPMLMVFEDADDALATAWIEACEVEEHYVIHYTDPQSVGRFLDSVEFSVSTMRGEERTGWRRCNFFDIYALLDAQSTTADDLSNDDRIRGAVLASAGFGLGTDVVVSLAPSVGRADVGDNDIVTSVTPDDLHPVFGHYLRMTGNRTVAEYRYSTSYGSATEKMEPPSIKEVYDIGLGSLVAWLDMFRLVAAQLGDIRALAEIDTLRTRIRRAARALDEVIAALSRTNGHDAAPTTDTIESVSEAFDREMLYLVAVFDGYGRAFVRWLDPTSGKTLRTSLSSVKTLDNYVDPHYPGAPQLPRLRELQRFAFACSQLRNRIHDAVLPTGSFTNRTYGNSQAIAIDLGQTDVELTQELVNRLGVWRATPPNAIFGRPTTVAEVATTAVELFRASLEYIDLFTHLVMCTKPVDAPNAIDLLGKVTDTGYRPPELHPTEALYRQLFRWDCAITRPSVVWTRNRRTWRSTGRVAATGARTRRTRSGTPPTSRRLE</sequence>
<protein>
    <submittedName>
        <fullName evidence="2">Uncharacterized protein</fullName>
    </submittedName>
</protein>
<reference evidence="2 3" key="1">
    <citation type="submission" date="2016-01" db="EMBL/GenBank/DDBJ databases">
        <title>The new phylogeny of the genus Mycobacterium.</title>
        <authorList>
            <person name="Tarcisio F."/>
            <person name="Conor M."/>
            <person name="Antonella G."/>
            <person name="Elisabetta G."/>
            <person name="Giulia F.S."/>
            <person name="Sara T."/>
            <person name="Anna F."/>
            <person name="Clotilde B."/>
            <person name="Roberto B."/>
            <person name="Veronica D.S."/>
            <person name="Fabio R."/>
            <person name="Monica P."/>
            <person name="Olivier J."/>
            <person name="Enrico T."/>
            <person name="Nicola S."/>
        </authorList>
    </citation>
    <scope>NUCLEOTIDE SEQUENCE [LARGE SCALE GENOMIC DNA]</scope>
    <source>
        <strain evidence="2 3">DSM 45541</strain>
    </source>
</reference>
<comment type="caution">
    <text evidence="2">The sequence shown here is derived from an EMBL/GenBank/DDBJ whole genome shotgun (WGS) entry which is preliminary data.</text>
</comment>
<evidence type="ECO:0000256" key="1">
    <source>
        <dbReference type="SAM" id="MobiDB-lite"/>
    </source>
</evidence>
<evidence type="ECO:0000313" key="2">
    <source>
        <dbReference type="EMBL" id="ORV89045.1"/>
    </source>
</evidence>
<dbReference type="AlphaFoldDB" id="A0A1X1WQX9"/>
<gene>
    <name evidence="2" type="ORF">AWC12_10480</name>
</gene>
<dbReference type="EMBL" id="LQPC01000027">
    <property type="protein sequence ID" value="ORV89045.1"/>
    <property type="molecule type" value="Genomic_DNA"/>
</dbReference>
<accession>A0A1X1WQX9</accession>
<dbReference type="RefSeq" id="WP_165762791.1">
    <property type="nucleotide sequence ID" value="NZ_LQPC01000027.1"/>
</dbReference>
<dbReference type="Proteomes" id="UP000193622">
    <property type="component" value="Unassembled WGS sequence"/>
</dbReference>
<feature type="region of interest" description="Disordered" evidence="1">
    <location>
        <begin position="538"/>
        <end position="563"/>
    </location>
</feature>
<evidence type="ECO:0000313" key="3">
    <source>
        <dbReference type="Proteomes" id="UP000193622"/>
    </source>
</evidence>
<name>A0A1X1WQX9_MYCIR</name>
<feature type="compositionally biased region" description="Low complexity" evidence="1">
    <location>
        <begin position="553"/>
        <end position="563"/>
    </location>
</feature>